<dbReference type="Proteomes" id="UP000307749">
    <property type="component" value="Unassembled WGS sequence"/>
</dbReference>
<dbReference type="SUPFAM" id="SSF50494">
    <property type="entry name" value="Trypsin-like serine proteases"/>
    <property type="match status" value="1"/>
</dbReference>
<dbReference type="Pfam" id="PF13365">
    <property type="entry name" value="Trypsin_2"/>
    <property type="match status" value="1"/>
</dbReference>
<dbReference type="InterPro" id="IPR009003">
    <property type="entry name" value="Peptidase_S1_PA"/>
</dbReference>
<evidence type="ECO:0000313" key="4">
    <source>
        <dbReference type="EMBL" id="THD07534.1"/>
    </source>
</evidence>
<keyword evidence="1" id="KW-0645">Protease</keyword>
<name>A0A4S3KHW3_9GAMM</name>
<dbReference type="InterPro" id="IPR051201">
    <property type="entry name" value="Chloro_Bact_Ser_Proteases"/>
</dbReference>
<dbReference type="AlphaFoldDB" id="A0A4S3KHW3"/>
<organism evidence="4 5">
    <name type="scientific">Metallibacterium scheffleri</name>
    <dbReference type="NCBI Taxonomy" id="993689"/>
    <lineage>
        <taxon>Bacteria</taxon>
        <taxon>Pseudomonadati</taxon>
        <taxon>Pseudomonadota</taxon>
        <taxon>Gammaproteobacteria</taxon>
        <taxon>Lysobacterales</taxon>
        <taxon>Rhodanobacteraceae</taxon>
        <taxon>Metallibacterium</taxon>
    </lineage>
</organism>
<feature type="signal peptide" evidence="3">
    <location>
        <begin position="1"/>
        <end position="34"/>
    </location>
</feature>
<protein>
    <recommendedName>
        <fullName evidence="6">Serine protease</fullName>
    </recommendedName>
</protein>
<proteinExistence type="predicted"/>
<dbReference type="GO" id="GO:0004252">
    <property type="term" value="F:serine-type endopeptidase activity"/>
    <property type="evidence" value="ECO:0007669"/>
    <property type="project" value="InterPro"/>
</dbReference>
<dbReference type="Gene3D" id="2.40.10.120">
    <property type="match status" value="1"/>
</dbReference>
<feature type="chain" id="PRO_5020865887" description="Serine protease" evidence="3">
    <location>
        <begin position="35"/>
        <end position="164"/>
    </location>
</feature>
<dbReference type="GO" id="GO:0006508">
    <property type="term" value="P:proteolysis"/>
    <property type="evidence" value="ECO:0007669"/>
    <property type="project" value="UniProtKB-KW"/>
</dbReference>
<evidence type="ECO:0008006" key="6">
    <source>
        <dbReference type="Google" id="ProtNLM"/>
    </source>
</evidence>
<dbReference type="EMBL" id="MWQO01000059">
    <property type="protein sequence ID" value="THD07534.1"/>
    <property type="molecule type" value="Genomic_DNA"/>
</dbReference>
<keyword evidence="2" id="KW-0378">Hydrolase</keyword>
<evidence type="ECO:0000313" key="5">
    <source>
        <dbReference type="Proteomes" id="UP000307749"/>
    </source>
</evidence>
<dbReference type="PANTHER" id="PTHR43343">
    <property type="entry name" value="PEPTIDASE S12"/>
    <property type="match status" value="1"/>
</dbReference>
<accession>A0A4S3KHW3</accession>
<keyword evidence="5" id="KW-1185">Reference proteome</keyword>
<comment type="caution">
    <text evidence="4">The sequence shown here is derived from an EMBL/GenBank/DDBJ whole genome shotgun (WGS) entry which is preliminary data.</text>
</comment>
<evidence type="ECO:0000256" key="1">
    <source>
        <dbReference type="ARBA" id="ARBA00022670"/>
    </source>
</evidence>
<evidence type="ECO:0000256" key="3">
    <source>
        <dbReference type="SAM" id="SignalP"/>
    </source>
</evidence>
<reference evidence="4 5" key="1">
    <citation type="submission" date="2017-02" db="EMBL/GenBank/DDBJ databases">
        <title>Whole genome sequencing of Metallibacterium scheffleri DSM 24874 (T).</title>
        <authorList>
            <person name="Kumar S."/>
            <person name="Patil P."/>
            <person name="Patil P.B."/>
        </authorList>
    </citation>
    <scope>NUCLEOTIDE SEQUENCE [LARGE SCALE GENOMIC DNA]</scope>
    <source>
        <strain evidence="4 5">DSM 24874</strain>
    </source>
</reference>
<evidence type="ECO:0000256" key="2">
    <source>
        <dbReference type="ARBA" id="ARBA00022801"/>
    </source>
</evidence>
<gene>
    <name evidence="4" type="ORF">B1806_14630</name>
</gene>
<sequence>MRWGAEQGGGMIFHKHKVIALVGVLSMVATSAWAAAAETTASRVFAADSPSIVVVKAIDANDHALALGSGVVIAKGVVVSNCHVFTENGTESASVLYRNKRFPAKLRYADPDHDLCSLTVPGLGAPPVKMRGTNALEVGEDAYAIGAPEGFVLTLSSGIISSLP</sequence>
<dbReference type="PRINTS" id="PR00834">
    <property type="entry name" value="PROTEASES2C"/>
</dbReference>
<dbReference type="PANTHER" id="PTHR43343:SF3">
    <property type="entry name" value="PROTEASE DO-LIKE 8, CHLOROPLASTIC"/>
    <property type="match status" value="1"/>
</dbReference>
<dbReference type="InterPro" id="IPR001940">
    <property type="entry name" value="Peptidase_S1C"/>
</dbReference>
<keyword evidence="3" id="KW-0732">Signal</keyword>